<sequence length="285" mass="32480">MKSTLKIFSLACLLGTLGFASCSKEDSLGETRIDLTPERKTELDNWIDKNYLETYNMQVFYRWDQYKVDMNRYLTPPRVDRVQPTLEVVKAIWLDSYEKIAGEMFVKETAAKELVLVGSVNSNTNGTVTLGVAEQGVRISLFELNKLDTKNRSQVEQFIHTIQHEYVHILNMKWPFDEGAFLKITPGSYRADWQNASNAEANSLGFISAYSRSAPGEDFAEMVATMLQDVEKYNAMVDAIPSEFGRSKIREKEAYAVSYYKNSMGIDLYELCKIAKSQTDMVVNK</sequence>
<feature type="chain" id="PRO_5017420858" evidence="1">
    <location>
        <begin position="21"/>
        <end position="285"/>
    </location>
</feature>
<proteinExistence type="predicted"/>
<accession>A0A1I3MQJ6</accession>
<dbReference type="EMBL" id="FORU01000002">
    <property type="protein sequence ID" value="SFI99404.1"/>
    <property type="molecule type" value="Genomic_DNA"/>
</dbReference>
<evidence type="ECO:0000313" key="3">
    <source>
        <dbReference type="Proteomes" id="UP000243887"/>
    </source>
</evidence>
<gene>
    <name evidence="2" type="ORF">SAMN04487893_102236</name>
</gene>
<keyword evidence="2" id="KW-0449">Lipoprotein</keyword>
<keyword evidence="1" id="KW-0732">Signal</keyword>
<evidence type="ECO:0000313" key="2">
    <source>
        <dbReference type="EMBL" id="SFI99404.1"/>
    </source>
</evidence>
<dbReference type="STRING" id="1150112.SAMN04487893_102236"/>
<evidence type="ECO:0000256" key="1">
    <source>
        <dbReference type="SAM" id="SignalP"/>
    </source>
</evidence>
<keyword evidence="3" id="KW-1185">Reference proteome</keyword>
<dbReference type="GO" id="GO:0016787">
    <property type="term" value="F:hydrolase activity"/>
    <property type="evidence" value="ECO:0007669"/>
    <property type="project" value="UniProtKB-KW"/>
</dbReference>
<dbReference type="NCBIfam" id="TIGR04549">
    <property type="entry name" value="LP_HExxH_w_tonB"/>
    <property type="match status" value="1"/>
</dbReference>
<reference evidence="3" key="1">
    <citation type="submission" date="2016-10" db="EMBL/GenBank/DDBJ databases">
        <authorList>
            <person name="Varghese N."/>
            <person name="Submissions S."/>
        </authorList>
    </citation>
    <scope>NUCLEOTIDE SEQUENCE [LARGE SCALE GENOMIC DNA]</scope>
    <source>
        <strain evidence="3">DSM 26542</strain>
    </source>
</reference>
<feature type="signal peptide" evidence="1">
    <location>
        <begin position="1"/>
        <end position="20"/>
    </location>
</feature>
<dbReference type="Pfam" id="PF15890">
    <property type="entry name" value="Peptidase_Mx1"/>
    <property type="match status" value="1"/>
</dbReference>
<dbReference type="Proteomes" id="UP000243887">
    <property type="component" value="Unassembled WGS sequence"/>
</dbReference>
<dbReference type="InterPro" id="IPR030890">
    <property type="entry name" value="LP_HExxH_w_TonB"/>
</dbReference>
<protein>
    <submittedName>
        <fullName evidence="2">Substrate import-associated zinc metallohydrolase lipoprotein</fullName>
    </submittedName>
</protein>
<dbReference type="OrthoDB" id="1113652at2"/>
<dbReference type="Gene3D" id="3.40.390.70">
    <property type="match status" value="1"/>
</dbReference>
<dbReference type="PROSITE" id="PS51257">
    <property type="entry name" value="PROKAR_LIPOPROTEIN"/>
    <property type="match status" value="1"/>
</dbReference>
<dbReference type="RefSeq" id="WP_090677996.1">
    <property type="nucleotide sequence ID" value="NZ_FORU01000002.1"/>
</dbReference>
<keyword evidence="2" id="KW-0378">Hydrolase</keyword>
<dbReference type="AlphaFoldDB" id="A0A1I3MQJ6"/>
<organism evidence="2 3">
    <name type="scientific">Myroides guanonis</name>
    <dbReference type="NCBI Taxonomy" id="1150112"/>
    <lineage>
        <taxon>Bacteria</taxon>
        <taxon>Pseudomonadati</taxon>
        <taxon>Bacteroidota</taxon>
        <taxon>Flavobacteriia</taxon>
        <taxon>Flavobacteriales</taxon>
        <taxon>Flavobacteriaceae</taxon>
        <taxon>Myroides</taxon>
    </lineage>
</organism>
<name>A0A1I3MQJ6_9FLAO</name>